<dbReference type="Proteomes" id="UP001189429">
    <property type="component" value="Unassembled WGS sequence"/>
</dbReference>
<gene>
    <name evidence="1" type="ORF">PCOR1329_LOCUS7803</name>
</gene>
<reference evidence="1" key="1">
    <citation type="submission" date="2023-10" db="EMBL/GenBank/DDBJ databases">
        <authorList>
            <person name="Chen Y."/>
            <person name="Shah S."/>
            <person name="Dougan E. K."/>
            <person name="Thang M."/>
            <person name="Chan C."/>
        </authorList>
    </citation>
    <scope>NUCLEOTIDE SEQUENCE [LARGE SCALE GENOMIC DNA]</scope>
</reference>
<name>A0ABN9Q4A2_9DINO</name>
<protein>
    <submittedName>
        <fullName evidence="1">Uncharacterized protein</fullName>
    </submittedName>
</protein>
<evidence type="ECO:0000313" key="2">
    <source>
        <dbReference type="Proteomes" id="UP001189429"/>
    </source>
</evidence>
<keyword evidence="2" id="KW-1185">Reference proteome</keyword>
<dbReference type="EMBL" id="CAUYUJ010002118">
    <property type="protein sequence ID" value="CAK0799294.1"/>
    <property type="molecule type" value="Genomic_DNA"/>
</dbReference>
<comment type="caution">
    <text evidence="1">The sequence shown here is derived from an EMBL/GenBank/DDBJ whole genome shotgun (WGS) entry which is preliminary data.</text>
</comment>
<organism evidence="1 2">
    <name type="scientific">Prorocentrum cordatum</name>
    <dbReference type="NCBI Taxonomy" id="2364126"/>
    <lineage>
        <taxon>Eukaryota</taxon>
        <taxon>Sar</taxon>
        <taxon>Alveolata</taxon>
        <taxon>Dinophyceae</taxon>
        <taxon>Prorocentrales</taxon>
        <taxon>Prorocentraceae</taxon>
        <taxon>Prorocentrum</taxon>
    </lineage>
</organism>
<proteinExistence type="predicted"/>
<sequence>MESCVRWQEKVVCGFGLSAAGCVRGGRLCGVPPAMGGVDPDLARADLGALEARMLDLVRQRFPVDPGCPAVLVNDGDASALYGAKGLGSSDRAGLFLSCGTGLAGGIVWRSQCCEGVLELGKLVLGLRRSEGGVVPRHDGLAVEGVAQGMAGTQRSFFNLLAARGGALVEGKAEQRAALVAMQKGPLDENVRGIFTSLGTWLANFVLELNDYLPRPVEYVEAGGKLTDGPSGQLMLDTCHALLRDHGVSEVRKADDSEFGQAIAMAELVRVKT</sequence>
<dbReference type="Gene3D" id="3.30.420.40">
    <property type="match status" value="2"/>
</dbReference>
<evidence type="ECO:0000313" key="1">
    <source>
        <dbReference type="EMBL" id="CAK0799294.1"/>
    </source>
</evidence>
<dbReference type="PROSITE" id="PS51257">
    <property type="entry name" value="PROKAR_LIPOPROTEIN"/>
    <property type="match status" value="1"/>
</dbReference>
<accession>A0ABN9Q4A2</accession>